<dbReference type="Pfam" id="PF07714">
    <property type="entry name" value="PK_Tyr_Ser-Thr"/>
    <property type="match status" value="1"/>
</dbReference>
<dbReference type="GO" id="GO:0005524">
    <property type="term" value="F:ATP binding"/>
    <property type="evidence" value="ECO:0007669"/>
    <property type="project" value="InterPro"/>
</dbReference>
<dbReference type="InterPro" id="IPR000719">
    <property type="entry name" value="Prot_kinase_dom"/>
</dbReference>
<protein>
    <recommendedName>
        <fullName evidence="2">Protein kinase domain-containing protein</fullName>
    </recommendedName>
</protein>
<keyword evidence="1" id="KW-0175">Coiled coil</keyword>
<dbReference type="PANTHER" id="PTHR44329">
    <property type="entry name" value="SERINE/THREONINE-PROTEIN KINASE TNNI3K-RELATED"/>
    <property type="match status" value="1"/>
</dbReference>
<name>A0A8K1FHZ9_PYTOL</name>
<dbReference type="InterPro" id="IPR001245">
    <property type="entry name" value="Ser-Thr/Tyr_kinase_cat_dom"/>
</dbReference>
<dbReference type="OrthoDB" id="168132at2759"/>
<dbReference type="GO" id="GO:0004674">
    <property type="term" value="F:protein serine/threonine kinase activity"/>
    <property type="evidence" value="ECO:0007669"/>
    <property type="project" value="TreeGrafter"/>
</dbReference>
<dbReference type="Gene3D" id="1.10.510.10">
    <property type="entry name" value="Transferase(Phosphotransferase) domain 1"/>
    <property type="match status" value="1"/>
</dbReference>
<reference evidence="3" key="1">
    <citation type="submission" date="2019-03" db="EMBL/GenBank/DDBJ databases">
        <title>Long read genome sequence of the mycoparasitic Pythium oligandrum ATCC 38472 isolated from sugarbeet rhizosphere.</title>
        <authorList>
            <person name="Gaulin E."/>
        </authorList>
    </citation>
    <scope>NUCLEOTIDE SEQUENCE</scope>
    <source>
        <strain evidence="3">ATCC 38472_TT</strain>
    </source>
</reference>
<keyword evidence="4" id="KW-1185">Reference proteome</keyword>
<evidence type="ECO:0000256" key="1">
    <source>
        <dbReference type="SAM" id="Coils"/>
    </source>
</evidence>
<evidence type="ECO:0000313" key="4">
    <source>
        <dbReference type="Proteomes" id="UP000794436"/>
    </source>
</evidence>
<organism evidence="3 4">
    <name type="scientific">Pythium oligandrum</name>
    <name type="common">Mycoparasitic fungus</name>
    <dbReference type="NCBI Taxonomy" id="41045"/>
    <lineage>
        <taxon>Eukaryota</taxon>
        <taxon>Sar</taxon>
        <taxon>Stramenopiles</taxon>
        <taxon>Oomycota</taxon>
        <taxon>Peronosporomycetes</taxon>
        <taxon>Pythiales</taxon>
        <taxon>Pythiaceae</taxon>
        <taxon>Pythium</taxon>
    </lineage>
</organism>
<dbReference type="InterPro" id="IPR051681">
    <property type="entry name" value="Ser/Thr_Kinases-Pseudokinases"/>
</dbReference>
<evidence type="ECO:0000313" key="3">
    <source>
        <dbReference type="EMBL" id="TMW63271.1"/>
    </source>
</evidence>
<dbReference type="InterPro" id="IPR011009">
    <property type="entry name" value="Kinase-like_dom_sf"/>
</dbReference>
<dbReference type="EMBL" id="SPLM01000072">
    <property type="protein sequence ID" value="TMW63271.1"/>
    <property type="molecule type" value="Genomic_DNA"/>
</dbReference>
<dbReference type="SUPFAM" id="SSF56112">
    <property type="entry name" value="Protein kinase-like (PK-like)"/>
    <property type="match status" value="1"/>
</dbReference>
<accession>A0A8K1FHZ9</accession>
<dbReference type="AlphaFoldDB" id="A0A8K1FHZ9"/>
<sequence>MTVTVPTWFPVLSPSDVAIDQSFEGLIHHSRFSNTQRALLQGTPVVALSFTSTTFKTQLWQSTVDIITEQLCQASTHPTFVQTLGVVGTVEADATNTSLYHLSPSYVVMEAMPVSLYDILHVEQLPLTREHIILIATEILRGLQFLHHRNQSFCSTLTSRKVMLGSTRHIKLRRFGLEQIGQKAETPDLVAASYASLSHYIDQNGHGHDESADILDLKAADQAVTKEVRDKQCEDIYAFGVLLLEMTTHEKPNVEIFNRISSTAQVDPVLETVIRLALGVTPSGSRSGVTYPRELLNKCLESLSSIKLQHRVVAVEGGKPPHSVISFPSFVQADDYVQRHESAVVLKSVGDRDRQNEVALKRLAAVEEDLVEEQKNFEIVVRQLEQAKIVLGHRDDELEQETQRTRALHEEIAAHDEMISNLQNDRNTALRTIEELQDTITSYEERLEQSRIARLAIERERQELLVEIMKLKDEKRAVLDQKAEVESQYAAVAAKVGSEKEAIEELEGRYTQAIHRWKHEQAARAQVERRLEAISQQLVAMEDERARFSAALQSTPLGGRDPRESSDYVLDLKEKCIASLQNDIQQMQKAMEELQSDLERSQSENHRLQQVVITDLEQQTEKLMDELRNLEQHFVEEQETTTELTKQLEEITLEHDLLKQKAFALDLEVAEMKKKADDEEQARRQRRCLTPNCDAPKYLVRPSGYCVECIEKMAKGTPSGSTRKTPAVTAAAHLTGQKTFLDAPRNMQTVEILRSIEKAREDLSPEDDDPRNESMTELVCLLKQFSTLLKENGSTLPLFSHIFNH</sequence>
<proteinExistence type="predicted"/>
<gene>
    <name evidence="3" type="ORF">Poli38472_002212</name>
</gene>
<feature type="domain" description="Protein kinase" evidence="2">
    <location>
        <begin position="21"/>
        <end position="325"/>
    </location>
</feature>
<feature type="coiled-coil region" evidence="1">
    <location>
        <begin position="419"/>
        <end position="488"/>
    </location>
</feature>
<feature type="coiled-coil region" evidence="1">
    <location>
        <begin position="524"/>
        <end position="661"/>
    </location>
</feature>
<dbReference type="Proteomes" id="UP000794436">
    <property type="component" value="Unassembled WGS sequence"/>
</dbReference>
<comment type="caution">
    <text evidence="3">The sequence shown here is derived from an EMBL/GenBank/DDBJ whole genome shotgun (WGS) entry which is preliminary data.</text>
</comment>
<evidence type="ECO:0000259" key="2">
    <source>
        <dbReference type="PROSITE" id="PS50011"/>
    </source>
</evidence>
<dbReference type="PROSITE" id="PS50011">
    <property type="entry name" value="PROTEIN_KINASE_DOM"/>
    <property type="match status" value="1"/>
</dbReference>